<keyword evidence="2" id="KW-1185">Reference proteome</keyword>
<organism evidence="1 2">
    <name type="scientific">Strongylus vulgaris</name>
    <name type="common">Blood worm</name>
    <dbReference type="NCBI Taxonomy" id="40348"/>
    <lineage>
        <taxon>Eukaryota</taxon>
        <taxon>Metazoa</taxon>
        <taxon>Ecdysozoa</taxon>
        <taxon>Nematoda</taxon>
        <taxon>Chromadorea</taxon>
        <taxon>Rhabditida</taxon>
        <taxon>Rhabditina</taxon>
        <taxon>Rhabditomorpha</taxon>
        <taxon>Strongyloidea</taxon>
        <taxon>Strongylidae</taxon>
        <taxon>Strongylus</taxon>
    </lineage>
</organism>
<reference evidence="1 2" key="1">
    <citation type="submission" date="2018-11" db="EMBL/GenBank/DDBJ databases">
        <authorList>
            <consortium name="Pathogen Informatics"/>
        </authorList>
    </citation>
    <scope>NUCLEOTIDE SEQUENCE [LARGE SCALE GENOMIC DNA]</scope>
</reference>
<dbReference type="AlphaFoldDB" id="A0A3P7JCW2"/>
<dbReference type="Proteomes" id="UP000270094">
    <property type="component" value="Unassembled WGS sequence"/>
</dbReference>
<protein>
    <submittedName>
        <fullName evidence="1">Uncharacterized protein</fullName>
    </submittedName>
</protein>
<name>A0A3P7JCW2_STRVU</name>
<dbReference type="EMBL" id="UYYB01111523">
    <property type="protein sequence ID" value="VDM81126.1"/>
    <property type="molecule type" value="Genomic_DNA"/>
</dbReference>
<sequence>MALKARIAPLLGFLQALRKGPKPPKTYNPINAPVEPQLMLTYGGAAMPPMGYAPPNPYVQPQYVPQPPHPGAPGPFM</sequence>
<gene>
    <name evidence="1" type="ORF">SVUK_LOCUS16124</name>
</gene>
<evidence type="ECO:0000313" key="1">
    <source>
        <dbReference type="EMBL" id="VDM81126.1"/>
    </source>
</evidence>
<proteinExistence type="predicted"/>
<accession>A0A3P7JCW2</accession>
<evidence type="ECO:0000313" key="2">
    <source>
        <dbReference type="Proteomes" id="UP000270094"/>
    </source>
</evidence>